<sequence length="96" mass="10382">MIASDRPHSNISGPNPFPGILVTESALGSSECSDVKKQAYRVVGSNAVVVKVAAASVEHLENIVDQLSRQSTVCSVVSWLLQSMQDAGEERRRRET</sequence>
<accession>A0A5A5TF40</accession>
<evidence type="ECO:0000313" key="1">
    <source>
        <dbReference type="EMBL" id="GCF09835.1"/>
    </source>
</evidence>
<dbReference type="Proteomes" id="UP000322530">
    <property type="component" value="Unassembled WGS sequence"/>
</dbReference>
<comment type="caution">
    <text evidence="1">The sequence shown here is derived from an EMBL/GenBank/DDBJ whole genome shotgun (WGS) entry which is preliminary data.</text>
</comment>
<reference evidence="1 2" key="1">
    <citation type="submission" date="2019-01" db="EMBL/GenBank/DDBJ databases">
        <title>Draft genome sequence of Dictyobacter sp. Uno17.</title>
        <authorList>
            <person name="Wang C.M."/>
            <person name="Zheng Y."/>
            <person name="Sakai Y."/>
            <person name="Abe K."/>
            <person name="Yokota A."/>
            <person name="Yabe S."/>
        </authorList>
    </citation>
    <scope>NUCLEOTIDE SEQUENCE [LARGE SCALE GENOMIC DNA]</scope>
    <source>
        <strain evidence="1 2">Uno17</strain>
    </source>
</reference>
<dbReference type="EMBL" id="BIXY01000052">
    <property type="protein sequence ID" value="GCF09835.1"/>
    <property type="molecule type" value="Genomic_DNA"/>
</dbReference>
<proteinExistence type="predicted"/>
<gene>
    <name evidence="1" type="ORF">KDI_33990</name>
</gene>
<evidence type="ECO:0000313" key="2">
    <source>
        <dbReference type="Proteomes" id="UP000322530"/>
    </source>
</evidence>
<name>A0A5A5TF40_9CHLR</name>
<protein>
    <submittedName>
        <fullName evidence="1">Uncharacterized protein</fullName>
    </submittedName>
</protein>
<keyword evidence="2" id="KW-1185">Reference proteome</keyword>
<dbReference type="AlphaFoldDB" id="A0A5A5TF40"/>
<organism evidence="1 2">
    <name type="scientific">Dictyobacter arantiisoli</name>
    <dbReference type="NCBI Taxonomy" id="2014874"/>
    <lineage>
        <taxon>Bacteria</taxon>
        <taxon>Bacillati</taxon>
        <taxon>Chloroflexota</taxon>
        <taxon>Ktedonobacteria</taxon>
        <taxon>Ktedonobacterales</taxon>
        <taxon>Dictyobacteraceae</taxon>
        <taxon>Dictyobacter</taxon>
    </lineage>
</organism>